<protein>
    <submittedName>
        <fullName evidence="1">Uncharacterized protein</fullName>
    </submittedName>
</protein>
<gene>
    <name evidence="1" type="ordered locus">Halhy_0048</name>
</gene>
<accession>F4KRH2</accession>
<evidence type="ECO:0000313" key="1">
    <source>
        <dbReference type="EMBL" id="AEE47962.1"/>
    </source>
</evidence>
<dbReference type="HOGENOM" id="CLU_1813086_0_0_10"/>
<dbReference type="RefSeq" id="WP_013762526.1">
    <property type="nucleotide sequence ID" value="NC_015510.1"/>
</dbReference>
<keyword evidence="2" id="KW-1185">Reference proteome</keyword>
<reference evidence="1 2" key="1">
    <citation type="journal article" date="2011" name="Stand. Genomic Sci.">
        <title>Complete genome sequence of Haliscomenobacter hydrossis type strain (O).</title>
        <authorList>
            <consortium name="US DOE Joint Genome Institute (JGI-PGF)"/>
            <person name="Daligault H."/>
            <person name="Lapidus A."/>
            <person name="Zeytun A."/>
            <person name="Nolan M."/>
            <person name="Lucas S."/>
            <person name="Del Rio T.G."/>
            <person name="Tice H."/>
            <person name="Cheng J.F."/>
            <person name="Tapia R."/>
            <person name="Han C."/>
            <person name="Goodwin L."/>
            <person name="Pitluck S."/>
            <person name="Liolios K."/>
            <person name="Pagani I."/>
            <person name="Ivanova N."/>
            <person name="Huntemann M."/>
            <person name="Mavromatis K."/>
            <person name="Mikhailova N."/>
            <person name="Pati A."/>
            <person name="Chen A."/>
            <person name="Palaniappan K."/>
            <person name="Land M."/>
            <person name="Hauser L."/>
            <person name="Brambilla E.M."/>
            <person name="Rohde M."/>
            <person name="Verbarg S."/>
            <person name="Goker M."/>
            <person name="Bristow J."/>
            <person name="Eisen J.A."/>
            <person name="Markowitz V."/>
            <person name="Hugenholtz P."/>
            <person name="Kyrpides N.C."/>
            <person name="Klenk H.P."/>
            <person name="Woyke T."/>
        </authorList>
    </citation>
    <scope>NUCLEOTIDE SEQUENCE [LARGE SCALE GENOMIC DNA]</scope>
    <source>
        <strain evidence="2">ATCC 27775 / DSM 1100 / LMG 10767 / O</strain>
    </source>
</reference>
<organism evidence="1 2">
    <name type="scientific">Haliscomenobacter hydrossis (strain ATCC 27775 / DSM 1100 / LMG 10767 / O)</name>
    <dbReference type="NCBI Taxonomy" id="760192"/>
    <lineage>
        <taxon>Bacteria</taxon>
        <taxon>Pseudomonadati</taxon>
        <taxon>Bacteroidota</taxon>
        <taxon>Saprospiria</taxon>
        <taxon>Saprospirales</taxon>
        <taxon>Haliscomenobacteraceae</taxon>
        <taxon>Haliscomenobacter</taxon>
    </lineage>
</organism>
<dbReference type="STRING" id="760192.Halhy_0048"/>
<dbReference type="AlphaFoldDB" id="F4KRH2"/>
<sequence>MEELILPKQGVPSPALAAQIQEWINALPSEGLWNWVSRVCKEEQMLPLHSTSIYIWALRPDGQVLCMDHEAFSHPIDREIDPLKIYAVLQQGTRTYPELSMLIPPSPPGIRQCESCAGLGWVKLPEAAYADTCIRCDGFGWY</sequence>
<proteinExistence type="predicted"/>
<dbReference type="KEGG" id="hhy:Halhy_0048"/>
<dbReference type="OrthoDB" id="3295140at2"/>
<evidence type="ECO:0000313" key="2">
    <source>
        <dbReference type="Proteomes" id="UP000008461"/>
    </source>
</evidence>
<reference key="2">
    <citation type="submission" date="2011-04" db="EMBL/GenBank/DDBJ databases">
        <title>Complete sequence of chromosome of Haliscomenobacter hydrossis DSM 1100.</title>
        <authorList>
            <consortium name="US DOE Joint Genome Institute (JGI-PGF)"/>
            <person name="Lucas S."/>
            <person name="Han J."/>
            <person name="Lapidus A."/>
            <person name="Bruce D."/>
            <person name="Goodwin L."/>
            <person name="Pitluck S."/>
            <person name="Peters L."/>
            <person name="Kyrpides N."/>
            <person name="Mavromatis K."/>
            <person name="Ivanova N."/>
            <person name="Ovchinnikova G."/>
            <person name="Pagani I."/>
            <person name="Daligault H."/>
            <person name="Detter J.C."/>
            <person name="Han C."/>
            <person name="Land M."/>
            <person name="Hauser L."/>
            <person name="Markowitz V."/>
            <person name="Cheng J.-F."/>
            <person name="Hugenholtz P."/>
            <person name="Woyke T."/>
            <person name="Wu D."/>
            <person name="Verbarg S."/>
            <person name="Frueling A."/>
            <person name="Brambilla E."/>
            <person name="Klenk H.-P."/>
            <person name="Eisen J.A."/>
        </authorList>
    </citation>
    <scope>NUCLEOTIDE SEQUENCE</scope>
    <source>
        <strain>DSM 1100</strain>
    </source>
</reference>
<dbReference type="EMBL" id="CP002691">
    <property type="protein sequence ID" value="AEE47962.1"/>
    <property type="molecule type" value="Genomic_DNA"/>
</dbReference>
<name>F4KRH2_HALH1</name>
<dbReference type="Proteomes" id="UP000008461">
    <property type="component" value="Chromosome"/>
</dbReference>